<dbReference type="PANTHER" id="PTHR10039:SF16">
    <property type="entry name" value="GPI INOSITOL-DEACYLASE"/>
    <property type="match status" value="1"/>
</dbReference>
<keyword evidence="5" id="KW-1185">Reference proteome</keyword>
<dbReference type="Gene3D" id="3.40.50.300">
    <property type="entry name" value="P-loop containing nucleotide triphosphate hydrolases"/>
    <property type="match status" value="1"/>
</dbReference>
<organism evidence="4 5">
    <name type="scientific">Neoarthrinium moseri</name>
    <dbReference type="NCBI Taxonomy" id="1658444"/>
    <lineage>
        <taxon>Eukaryota</taxon>
        <taxon>Fungi</taxon>
        <taxon>Dikarya</taxon>
        <taxon>Ascomycota</taxon>
        <taxon>Pezizomycotina</taxon>
        <taxon>Sordariomycetes</taxon>
        <taxon>Xylariomycetidae</taxon>
        <taxon>Amphisphaeriales</taxon>
        <taxon>Apiosporaceae</taxon>
        <taxon>Neoarthrinium</taxon>
    </lineage>
</organism>
<dbReference type="Proteomes" id="UP000829685">
    <property type="component" value="Unassembled WGS sequence"/>
</dbReference>
<feature type="compositionally biased region" description="Acidic residues" evidence="2">
    <location>
        <begin position="1028"/>
        <end position="1043"/>
    </location>
</feature>
<keyword evidence="1" id="KW-0677">Repeat</keyword>
<accession>A0A9Q0APT5</accession>
<dbReference type="AlphaFoldDB" id="A0A9Q0APT5"/>
<protein>
    <recommendedName>
        <fullName evidence="3">Nephrocystin 3-like N-terminal domain-containing protein</fullName>
    </recommendedName>
</protein>
<dbReference type="InterPro" id="IPR036770">
    <property type="entry name" value="Ankyrin_rpt-contain_sf"/>
</dbReference>
<feature type="domain" description="Nephrocystin 3-like N-terminal" evidence="3">
    <location>
        <begin position="188"/>
        <end position="358"/>
    </location>
</feature>
<feature type="compositionally biased region" description="Polar residues" evidence="2">
    <location>
        <begin position="466"/>
        <end position="489"/>
    </location>
</feature>
<comment type="caution">
    <text evidence="4">The sequence shown here is derived from an EMBL/GenBank/DDBJ whole genome shotgun (WGS) entry which is preliminary data.</text>
</comment>
<reference evidence="4" key="1">
    <citation type="submission" date="2021-03" db="EMBL/GenBank/DDBJ databases">
        <title>Revisited historic fungal species revealed as producer of novel bioactive compounds through whole genome sequencing and comparative genomics.</title>
        <authorList>
            <person name="Vignolle G.A."/>
            <person name="Hochenegger N."/>
            <person name="Mach R.L."/>
            <person name="Mach-Aigner A.R."/>
            <person name="Javad Rahimi M."/>
            <person name="Salim K.A."/>
            <person name="Chan C.M."/>
            <person name="Lim L.B.L."/>
            <person name="Cai F."/>
            <person name="Druzhinina I.S."/>
            <person name="U'Ren J.M."/>
            <person name="Derntl C."/>
        </authorList>
    </citation>
    <scope>NUCLEOTIDE SEQUENCE</scope>
    <source>
        <strain evidence="4">TUCIM 5799</strain>
    </source>
</reference>
<proteinExistence type="predicted"/>
<evidence type="ECO:0000256" key="1">
    <source>
        <dbReference type="ARBA" id="ARBA00022737"/>
    </source>
</evidence>
<feature type="region of interest" description="Disordered" evidence="2">
    <location>
        <begin position="1019"/>
        <end position="1043"/>
    </location>
</feature>
<sequence>MEVVPVIQTVTATISLAETLLGMCRGYLSSHCEAPEIVTKIVADISIFEPQLRCLRSILRDRARGSDALVTALSRSKVLEEADKCLAQLNVLAEPRCQDEPASTAQRMRIASKWLMADSRKAKEILQQLERHRSNIGSVLVLDMHTTQHEVKKGVLDLSTRAVWKWLKPKIQDMYEVHLLKQDIQEDETCNWMTDSDLWKQWLAGGEALDHHCRRFLWIHGIAGSGKTILASCLIDDARKYCGNRGVAYYYCSFENLRDETRFFLRWIIWDFCRQLHGPLPQKIIDHHRSRDLGTESLLECLQAISEALADLLARKTVQIIIDGVDESKTPRGPLLNVLTTIGTRDEFSRVSLLMVSRKEPDIEQSIDAAIPESDGHHSQNSTQSVVPPSPKRSAPSHENDDRRTKRHSSSWSRGIHARPSSMSPHRTKYRVDMSTLQGSSQVVRQSSPGPVPTFPWTHEERHLTVGSSVVQRPRGNSSPAYSDMSSSESFYPTKTPSYIGQAHPILLKDDRPSFSVSKVAINRQTCTILSMSNSMVAAAIQTYIQRRLSRLREFKSNITPDQAQQIEDKLVRGAKGMFRWAACQIDLIQTRRLYTKKSLDDLLSNLPATVFETYERIISQMTTGATRSSHDETFARTALALVCSDSAEIPDAGVLAEASRFNVPLGAIGRTTVDRLSEILGCLIQVTPLRKKPQTVWQRDDEDASCMQRISPAHYTVKEFMFAKRAGDCTIADEFVLTKKKTQTLELQVVFHGLQRDGTPRPSWEYHRTPRSLGSCDPLPSSRKPTLPSPYKWKNHEIPAFAETSTLINLILLKWPELTKLFLGSLTPDTRMQIFLDHFLMQNPKVTENYEERRPQTVLQLCVWLQLPTLLEILIDAGADVSREPNIVFLALSKPYEDGDGSTTGRLLTLLLEAGANPNPAGFRFTPLQLAVRNLEEQWVHTLMAEYPNPNAVGEKYGEHPWYTEYVDEEWYDLHVLKICRSTIPNWDDQDGEDVSDQVHRSRDQIRCILESHGAVEPQQPMNEVVEISDDDFEMGEDEGDT</sequence>
<dbReference type="InterPro" id="IPR027417">
    <property type="entry name" value="P-loop_NTPase"/>
</dbReference>
<dbReference type="Gene3D" id="1.25.40.20">
    <property type="entry name" value="Ankyrin repeat-containing domain"/>
    <property type="match status" value="1"/>
</dbReference>
<evidence type="ECO:0000313" key="5">
    <source>
        <dbReference type="Proteomes" id="UP000829685"/>
    </source>
</evidence>
<dbReference type="PANTHER" id="PTHR10039">
    <property type="entry name" value="AMELOGENIN"/>
    <property type="match status" value="1"/>
</dbReference>
<gene>
    <name evidence="4" type="ORF">JX265_007126</name>
</gene>
<feature type="compositionally biased region" description="Polar residues" evidence="2">
    <location>
        <begin position="435"/>
        <end position="449"/>
    </location>
</feature>
<dbReference type="EMBL" id="JAFIMR010000017">
    <property type="protein sequence ID" value="KAI1868303.1"/>
    <property type="molecule type" value="Genomic_DNA"/>
</dbReference>
<evidence type="ECO:0000259" key="3">
    <source>
        <dbReference type="Pfam" id="PF24883"/>
    </source>
</evidence>
<evidence type="ECO:0000313" key="4">
    <source>
        <dbReference type="EMBL" id="KAI1868303.1"/>
    </source>
</evidence>
<dbReference type="SUPFAM" id="SSF48403">
    <property type="entry name" value="Ankyrin repeat"/>
    <property type="match status" value="1"/>
</dbReference>
<evidence type="ECO:0000256" key="2">
    <source>
        <dbReference type="SAM" id="MobiDB-lite"/>
    </source>
</evidence>
<dbReference type="Pfam" id="PF24883">
    <property type="entry name" value="NPHP3_N"/>
    <property type="match status" value="1"/>
</dbReference>
<dbReference type="SUPFAM" id="SSF52540">
    <property type="entry name" value="P-loop containing nucleoside triphosphate hydrolases"/>
    <property type="match status" value="1"/>
</dbReference>
<feature type="region of interest" description="Disordered" evidence="2">
    <location>
        <begin position="371"/>
        <end position="489"/>
    </location>
</feature>
<dbReference type="InterPro" id="IPR056884">
    <property type="entry name" value="NPHP3-like_N"/>
</dbReference>
<name>A0A9Q0APT5_9PEZI</name>